<protein>
    <submittedName>
        <fullName evidence="15">TonB-dependent receptor plug domain-containing protein</fullName>
    </submittedName>
</protein>
<keyword evidence="3 10" id="KW-1134">Transmembrane beta strand</keyword>
<sequence length="631" mass="68057">MSRLFPLKALVLASTALSFAPAASAQDEDIEEFVVTAGRRVQPVSEVAKSISVMSAAELERRQYQYVVDALQSLPGVAINQNGTFGGVATVTIRGGSSDQTVILIDGVQVNDPSAPGGGFDFSTLDPNGIERIEVLRGPQAVLYGSDAIGGVINIITKSGEEGFAGEVFGEYGAYDSKRIGGSARGGSGRVNFNLSASYFDTDGISASDGGKEADGYESLTVRGKVRTKLSDNVRFNVTASYTDTESEYDAFALMDDFSYALTDTDDMSKSEEFSIAGRAYIDLMDGRLSNTLSVEYSSITRDNFSKGAFAFGAEGERLNFDYLGILEVADGWTLTAGAQHEVTEAKLQDPEPISTDSLFGILSYDGIDGLTISGGVRLDDHETFGSTTNGELNASYVVEGTGTQLTAAWSEGFKAPSIFHLTFSCCGFDSNIAQADAVKEAALRPERSNSWEVGFKQPFLDGRATFSATYFNQDTKDLITFTFTDGYRNIEETSAKGVELELTADLTDNVNLSANYTHNAARDLTADQQLARKPKNEAFAALSWQVCDRLTTNVSITLNGKEYDTSVDFVTGEREVVDVWTRVDLSAAYKLTDTVELFGRIDNLFDEDYQQVLGYGTPGISAYAGVRARF</sequence>
<dbReference type="PANTHER" id="PTHR30069">
    <property type="entry name" value="TONB-DEPENDENT OUTER MEMBRANE RECEPTOR"/>
    <property type="match status" value="1"/>
</dbReference>
<dbReference type="EMBL" id="JBHSCR010000001">
    <property type="protein sequence ID" value="MFC4346302.1"/>
    <property type="molecule type" value="Genomic_DNA"/>
</dbReference>
<dbReference type="Gene3D" id="2.170.130.10">
    <property type="entry name" value="TonB-dependent receptor, plug domain"/>
    <property type="match status" value="1"/>
</dbReference>
<evidence type="ECO:0000256" key="8">
    <source>
        <dbReference type="ARBA" id="ARBA00023136"/>
    </source>
</evidence>
<name>A0ABV8U5W0_9PROT</name>
<keyword evidence="5 12" id="KW-0732">Signal</keyword>
<evidence type="ECO:0000313" key="16">
    <source>
        <dbReference type="Proteomes" id="UP001595776"/>
    </source>
</evidence>
<dbReference type="Pfam" id="PF07715">
    <property type="entry name" value="Plug"/>
    <property type="match status" value="1"/>
</dbReference>
<evidence type="ECO:0000256" key="11">
    <source>
        <dbReference type="RuleBase" id="RU003357"/>
    </source>
</evidence>
<feature type="domain" description="TonB-dependent receptor-like beta-barrel" evidence="13">
    <location>
        <begin position="176"/>
        <end position="605"/>
    </location>
</feature>
<keyword evidence="9 10" id="KW-0998">Cell outer membrane</keyword>
<keyword evidence="4 10" id="KW-0812">Transmembrane</keyword>
<comment type="caution">
    <text evidence="15">The sequence shown here is derived from an EMBL/GenBank/DDBJ whole genome shotgun (WGS) entry which is preliminary data.</text>
</comment>
<keyword evidence="7 11" id="KW-0798">TonB box</keyword>
<feature type="signal peptide" evidence="12">
    <location>
        <begin position="1"/>
        <end position="25"/>
    </location>
</feature>
<dbReference type="SUPFAM" id="SSF56935">
    <property type="entry name" value="Porins"/>
    <property type="match status" value="1"/>
</dbReference>
<dbReference type="InterPro" id="IPR012910">
    <property type="entry name" value="Plug_dom"/>
</dbReference>
<comment type="subcellular location">
    <subcellularLocation>
        <location evidence="1 10">Cell outer membrane</location>
        <topology evidence="1 10">Multi-pass membrane protein</topology>
    </subcellularLocation>
</comment>
<evidence type="ECO:0000256" key="10">
    <source>
        <dbReference type="PROSITE-ProRule" id="PRU01360"/>
    </source>
</evidence>
<keyword evidence="16" id="KW-1185">Reference proteome</keyword>
<evidence type="ECO:0000256" key="6">
    <source>
        <dbReference type="ARBA" id="ARBA00023065"/>
    </source>
</evidence>
<evidence type="ECO:0000256" key="4">
    <source>
        <dbReference type="ARBA" id="ARBA00022692"/>
    </source>
</evidence>
<proteinExistence type="inferred from homology"/>
<gene>
    <name evidence="15" type="ORF">ACFO5Q_00395</name>
</gene>
<evidence type="ECO:0000256" key="9">
    <source>
        <dbReference type="ARBA" id="ARBA00023237"/>
    </source>
</evidence>
<dbReference type="InterPro" id="IPR039426">
    <property type="entry name" value="TonB-dep_rcpt-like"/>
</dbReference>
<dbReference type="Proteomes" id="UP001595776">
    <property type="component" value="Unassembled WGS sequence"/>
</dbReference>
<evidence type="ECO:0000256" key="12">
    <source>
        <dbReference type="SAM" id="SignalP"/>
    </source>
</evidence>
<feature type="chain" id="PRO_5045966842" evidence="12">
    <location>
        <begin position="26"/>
        <end position="631"/>
    </location>
</feature>
<evidence type="ECO:0000256" key="2">
    <source>
        <dbReference type="ARBA" id="ARBA00022448"/>
    </source>
</evidence>
<evidence type="ECO:0000256" key="5">
    <source>
        <dbReference type="ARBA" id="ARBA00022729"/>
    </source>
</evidence>
<evidence type="ECO:0000256" key="3">
    <source>
        <dbReference type="ARBA" id="ARBA00022452"/>
    </source>
</evidence>
<dbReference type="Gene3D" id="2.40.170.20">
    <property type="entry name" value="TonB-dependent receptor, beta-barrel domain"/>
    <property type="match status" value="1"/>
</dbReference>
<accession>A0ABV8U5W0</accession>
<comment type="similarity">
    <text evidence="10 11">Belongs to the TonB-dependent receptor family.</text>
</comment>
<reference evidence="16" key="1">
    <citation type="journal article" date="2019" name="Int. J. Syst. Evol. Microbiol.">
        <title>The Global Catalogue of Microorganisms (GCM) 10K type strain sequencing project: providing services to taxonomists for standard genome sequencing and annotation.</title>
        <authorList>
            <consortium name="The Broad Institute Genomics Platform"/>
            <consortium name="The Broad Institute Genome Sequencing Center for Infectious Disease"/>
            <person name="Wu L."/>
            <person name="Ma J."/>
        </authorList>
    </citation>
    <scope>NUCLEOTIDE SEQUENCE [LARGE SCALE GENOMIC DNA]</scope>
    <source>
        <strain evidence="16">CGMCC 1.15304</strain>
    </source>
</reference>
<keyword evidence="8 10" id="KW-0472">Membrane</keyword>
<evidence type="ECO:0000256" key="7">
    <source>
        <dbReference type="ARBA" id="ARBA00023077"/>
    </source>
</evidence>
<dbReference type="Pfam" id="PF00593">
    <property type="entry name" value="TonB_dep_Rec_b-barrel"/>
    <property type="match status" value="1"/>
</dbReference>
<dbReference type="CDD" id="cd01347">
    <property type="entry name" value="ligand_gated_channel"/>
    <property type="match status" value="1"/>
</dbReference>
<evidence type="ECO:0000313" key="15">
    <source>
        <dbReference type="EMBL" id="MFC4346302.1"/>
    </source>
</evidence>
<evidence type="ECO:0000256" key="1">
    <source>
        <dbReference type="ARBA" id="ARBA00004571"/>
    </source>
</evidence>
<feature type="domain" description="TonB-dependent receptor plug" evidence="14">
    <location>
        <begin position="44"/>
        <end position="152"/>
    </location>
</feature>
<evidence type="ECO:0000259" key="13">
    <source>
        <dbReference type="Pfam" id="PF00593"/>
    </source>
</evidence>
<keyword evidence="6" id="KW-0406">Ion transport</keyword>
<dbReference type="RefSeq" id="WP_068150564.1">
    <property type="nucleotide sequence ID" value="NZ_JBHSCR010000001.1"/>
</dbReference>
<dbReference type="InterPro" id="IPR037066">
    <property type="entry name" value="Plug_dom_sf"/>
</dbReference>
<evidence type="ECO:0000259" key="14">
    <source>
        <dbReference type="Pfam" id="PF07715"/>
    </source>
</evidence>
<dbReference type="PROSITE" id="PS52016">
    <property type="entry name" value="TONB_DEPENDENT_REC_3"/>
    <property type="match status" value="1"/>
</dbReference>
<keyword evidence="15" id="KW-0675">Receptor</keyword>
<organism evidence="15 16">
    <name type="scientific">Kordiimonas lipolytica</name>
    <dbReference type="NCBI Taxonomy" id="1662421"/>
    <lineage>
        <taxon>Bacteria</taxon>
        <taxon>Pseudomonadati</taxon>
        <taxon>Pseudomonadota</taxon>
        <taxon>Alphaproteobacteria</taxon>
        <taxon>Kordiimonadales</taxon>
        <taxon>Kordiimonadaceae</taxon>
        <taxon>Kordiimonas</taxon>
    </lineage>
</organism>
<dbReference type="PANTHER" id="PTHR30069:SF53">
    <property type="entry name" value="COLICIN I RECEPTOR-RELATED"/>
    <property type="match status" value="1"/>
</dbReference>
<dbReference type="InterPro" id="IPR000531">
    <property type="entry name" value="Beta-barrel_TonB"/>
</dbReference>
<keyword evidence="2 10" id="KW-0813">Transport</keyword>
<dbReference type="InterPro" id="IPR036942">
    <property type="entry name" value="Beta-barrel_TonB_sf"/>
</dbReference>